<dbReference type="GO" id="GO:0000160">
    <property type="term" value="P:phosphorelay signal transduction system"/>
    <property type="evidence" value="ECO:0007669"/>
    <property type="project" value="InterPro"/>
</dbReference>
<evidence type="ECO:0000313" key="7">
    <source>
        <dbReference type="EMBL" id="KZS46094.1"/>
    </source>
</evidence>
<dbReference type="InterPro" id="IPR000253">
    <property type="entry name" value="FHA_dom"/>
</dbReference>
<evidence type="ECO:0000256" key="4">
    <source>
        <dbReference type="PROSITE-ProRule" id="PRU01091"/>
    </source>
</evidence>
<evidence type="ECO:0000259" key="5">
    <source>
        <dbReference type="PROSITE" id="PS50006"/>
    </source>
</evidence>
<feature type="DNA-binding region" description="OmpR/PhoB-type" evidence="4">
    <location>
        <begin position="124"/>
        <end position="226"/>
    </location>
</feature>
<dbReference type="Gene3D" id="1.10.10.10">
    <property type="entry name" value="Winged helix-like DNA-binding domain superfamily/Winged helix DNA-binding domain"/>
    <property type="match status" value="1"/>
</dbReference>
<accession>A0A163IQN7</accession>
<dbReference type="EMBL" id="LWMH01000001">
    <property type="protein sequence ID" value="KZS46094.1"/>
    <property type="molecule type" value="Genomic_DNA"/>
</dbReference>
<feature type="domain" description="FHA" evidence="5">
    <location>
        <begin position="28"/>
        <end position="80"/>
    </location>
</feature>
<evidence type="ECO:0000256" key="2">
    <source>
        <dbReference type="ARBA" id="ARBA00023125"/>
    </source>
</evidence>
<dbReference type="PROSITE" id="PS50006">
    <property type="entry name" value="FHA_DOMAIN"/>
    <property type="match status" value="1"/>
</dbReference>
<evidence type="ECO:0000313" key="8">
    <source>
        <dbReference type="Proteomes" id="UP000076796"/>
    </source>
</evidence>
<reference evidence="7" key="1">
    <citation type="journal article" date="2016" name="Genome Announc.">
        <title>Draft genomes of two strains of Paenibacillus glucanolyticus with capability to degrade lignocellulose.</title>
        <authorList>
            <person name="Mathews S.L."/>
            <person name="Pawlak J."/>
            <person name="Grunden A.M."/>
        </authorList>
    </citation>
    <scope>NUCLEOTIDE SEQUENCE [LARGE SCALE GENOMIC DNA]</scope>
    <source>
        <strain evidence="7">SLM1</strain>
    </source>
</reference>
<dbReference type="CDD" id="cd00060">
    <property type="entry name" value="FHA"/>
    <property type="match status" value="1"/>
</dbReference>
<dbReference type="InterPro" id="IPR001867">
    <property type="entry name" value="OmpR/PhoB-type_DNA-bd"/>
</dbReference>
<dbReference type="SMART" id="SM00862">
    <property type="entry name" value="Trans_reg_C"/>
    <property type="match status" value="1"/>
</dbReference>
<gene>
    <name evidence="7" type="ORF">AWU65_09235</name>
</gene>
<keyword evidence="8" id="KW-1185">Reference proteome</keyword>
<dbReference type="SUPFAM" id="SSF49879">
    <property type="entry name" value="SMAD/FHA domain"/>
    <property type="match status" value="1"/>
</dbReference>
<dbReference type="InterPro" id="IPR036388">
    <property type="entry name" value="WH-like_DNA-bd_sf"/>
</dbReference>
<dbReference type="Pfam" id="PF00486">
    <property type="entry name" value="Trans_reg_C"/>
    <property type="match status" value="1"/>
</dbReference>
<proteinExistence type="predicted"/>
<dbReference type="Proteomes" id="UP000076796">
    <property type="component" value="Unassembled WGS sequence"/>
</dbReference>
<keyword evidence="1" id="KW-0805">Transcription regulation</keyword>
<dbReference type="PROSITE" id="PS51755">
    <property type="entry name" value="OMPR_PHOB"/>
    <property type="match status" value="1"/>
</dbReference>
<evidence type="ECO:0000256" key="1">
    <source>
        <dbReference type="ARBA" id="ARBA00023015"/>
    </source>
</evidence>
<dbReference type="AlphaFoldDB" id="A0A163IQN7"/>
<dbReference type="SUPFAM" id="SSF46894">
    <property type="entry name" value="C-terminal effector domain of the bipartite response regulators"/>
    <property type="match status" value="1"/>
</dbReference>
<dbReference type="InterPro" id="IPR016032">
    <property type="entry name" value="Sig_transdc_resp-reg_C-effctor"/>
</dbReference>
<keyword evidence="2 4" id="KW-0238">DNA-binding</keyword>
<evidence type="ECO:0000256" key="3">
    <source>
        <dbReference type="ARBA" id="ARBA00023163"/>
    </source>
</evidence>
<dbReference type="Pfam" id="PF00498">
    <property type="entry name" value="FHA"/>
    <property type="match status" value="1"/>
</dbReference>
<feature type="domain" description="OmpR/PhoB-type" evidence="6">
    <location>
        <begin position="124"/>
        <end position="226"/>
    </location>
</feature>
<dbReference type="InterPro" id="IPR008984">
    <property type="entry name" value="SMAD_FHA_dom_sf"/>
</dbReference>
<keyword evidence="3" id="KW-0804">Transcription</keyword>
<name>A0A163IQN7_9BACL</name>
<dbReference type="GO" id="GO:0006355">
    <property type="term" value="P:regulation of DNA-templated transcription"/>
    <property type="evidence" value="ECO:0007669"/>
    <property type="project" value="InterPro"/>
</dbReference>
<dbReference type="Gene3D" id="2.60.200.20">
    <property type="match status" value="1"/>
</dbReference>
<evidence type="ECO:0000259" key="6">
    <source>
        <dbReference type="PROSITE" id="PS51755"/>
    </source>
</evidence>
<dbReference type="CDD" id="cd00383">
    <property type="entry name" value="trans_reg_C"/>
    <property type="match status" value="1"/>
</dbReference>
<dbReference type="STRING" id="59843.A3958_08750"/>
<dbReference type="SMART" id="SM00240">
    <property type="entry name" value="FHA"/>
    <property type="match status" value="1"/>
</dbReference>
<dbReference type="PANTHER" id="PTHR23308">
    <property type="entry name" value="NUCLEAR INHIBITOR OF PROTEIN PHOSPHATASE-1"/>
    <property type="match status" value="1"/>
</dbReference>
<dbReference type="InterPro" id="IPR050923">
    <property type="entry name" value="Cell_Proc_Reg/RNA_Proc"/>
</dbReference>
<protein>
    <submittedName>
        <fullName evidence="7">CadC family transcriptional regulator</fullName>
    </submittedName>
</protein>
<dbReference type="OrthoDB" id="1683123at2"/>
<organism evidence="7 8">
    <name type="scientific">Paenibacillus glucanolyticus</name>
    <dbReference type="NCBI Taxonomy" id="59843"/>
    <lineage>
        <taxon>Bacteria</taxon>
        <taxon>Bacillati</taxon>
        <taxon>Bacillota</taxon>
        <taxon>Bacilli</taxon>
        <taxon>Bacillales</taxon>
        <taxon>Paenibacillaceae</taxon>
        <taxon>Paenibacillus</taxon>
    </lineage>
</organism>
<dbReference type="GO" id="GO:0003677">
    <property type="term" value="F:DNA binding"/>
    <property type="evidence" value="ECO:0007669"/>
    <property type="project" value="UniProtKB-UniRule"/>
</dbReference>
<sequence>MDKSSFLMVERGNPYERGDVIPLTKPMMVLGRKGQHFHPDIAFDNIFVSRRHAALLYRSGHFSIKDLDSKHGTYVNKERLAPQEEVPLQHGDIIVLAGDLIVLSFSILSMDETMDITPLIKHLAAIETSGGFQLNPFKQEMVYGEDVYAFSEKEYKCMELLIHHQGQFVSKEQLKTYVWPERSCSTDEVPDVSSEELNALIYRVRKKTRNILAIESIRGKGYILQSEDER</sequence>
<comment type="caution">
    <text evidence="7">The sequence shown here is derived from an EMBL/GenBank/DDBJ whole genome shotgun (WGS) entry which is preliminary data.</text>
</comment>